<reference evidence="4" key="1">
    <citation type="submission" date="2015-09" db="EMBL/GenBank/DDBJ databases">
        <authorList>
            <consortium name="Pathogen Informatics"/>
        </authorList>
    </citation>
    <scope>NUCLEOTIDE SEQUENCE</scope>
    <source>
        <strain evidence="4">2789STDY5834896</strain>
    </source>
</reference>
<dbReference type="SUPFAM" id="SSF53590">
    <property type="entry name" value="Nucleoside hydrolase"/>
    <property type="match status" value="1"/>
</dbReference>
<dbReference type="PANTHER" id="PTHR12304">
    <property type="entry name" value="INOSINE-URIDINE PREFERRING NUCLEOSIDE HYDROLASE"/>
    <property type="match status" value="1"/>
</dbReference>
<dbReference type="InterPro" id="IPR023186">
    <property type="entry name" value="IUNH"/>
</dbReference>
<dbReference type="Pfam" id="PF01156">
    <property type="entry name" value="IU_nuc_hydro"/>
    <property type="match status" value="1"/>
</dbReference>
<dbReference type="PANTHER" id="PTHR12304:SF4">
    <property type="entry name" value="URIDINE NUCLEOSIDASE"/>
    <property type="match status" value="1"/>
</dbReference>
<dbReference type="InterPro" id="IPR015910">
    <property type="entry name" value="I/U_nuclsd_hydro_CS"/>
</dbReference>
<organism evidence="4">
    <name type="scientific">uncultured Anaerotruncus sp</name>
    <dbReference type="NCBI Taxonomy" id="905011"/>
    <lineage>
        <taxon>Bacteria</taxon>
        <taxon>Bacillati</taxon>
        <taxon>Bacillota</taxon>
        <taxon>Clostridia</taxon>
        <taxon>Eubacteriales</taxon>
        <taxon>Oscillospiraceae</taxon>
        <taxon>Anaerotruncus</taxon>
        <taxon>environmental samples</taxon>
    </lineage>
</organism>
<dbReference type="GO" id="GO:0045437">
    <property type="term" value="F:uridine nucleosidase activity"/>
    <property type="evidence" value="ECO:0007669"/>
    <property type="project" value="UniProtKB-ARBA"/>
</dbReference>
<dbReference type="PROSITE" id="PS01247">
    <property type="entry name" value="IUNH"/>
    <property type="match status" value="1"/>
</dbReference>
<feature type="domain" description="Inosine/uridine-preferring nucleoside hydrolase" evidence="3">
    <location>
        <begin position="5"/>
        <end position="316"/>
    </location>
</feature>
<keyword evidence="1 4" id="KW-0378">Hydrolase</keyword>
<sequence length="326" mass="35572">MPRKIILDVDTGTDDAVAIAAAINSPDIDLIALTTVNGNRNVEYTTYNTLQVVEYLGADVPVYRGCAHPIAATLDPRRKPGMPYYVSSRPKDGDVHGDHLDIPAPTIKEQDLNAVSFIVDCLMHSDGDITLVPVGPLTNIATALRIEPRIKDKIQEIVLMGGGYKFGNRSPVAEMNIWADPEAAKIVFSSGVKVTACTLDSTHQGANITNEECEQMAKLGTRAGEMCAKFIAKRIWAYHNWDPTQHNGQAPIHDPLAVLAVIDPTILTEVHHTYVDVDFSGGNADGQTICEINFTTQEAHEPNAYMALNADRDKFAKMLLEILAIK</sequence>
<dbReference type="GO" id="GO:0006152">
    <property type="term" value="P:purine nucleoside catabolic process"/>
    <property type="evidence" value="ECO:0007669"/>
    <property type="project" value="TreeGrafter"/>
</dbReference>
<dbReference type="Gene3D" id="3.90.245.10">
    <property type="entry name" value="Ribonucleoside hydrolase-like"/>
    <property type="match status" value="1"/>
</dbReference>
<dbReference type="GO" id="GO:0005829">
    <property type="term" value="C:cytosol"/>
    <property type="evidence" value="ECO:0007669"/>
    <property type="project" value="TreeGrafter"/>
</dbReference>
<proteinExistence type="predicted"/>
<dbReference type="EC" id="3.2.2.8" evidence="4"/>
<gene>
    <name evidence="4" type="primary">rihB_5</name>
    <name evidence="4" type="ORF">SAMEA3545359_00897</name>
</gene>
<evidence type="ECO:0000256" key="1">
    <source>
        <dbReference type="ARBA" id="ARBA00022801"/>
    </source>
</evidence>
<protein>
    <submittedName>
        <fullName evidence="4">Pyrimidine-specific ribonucleoside hydrolase rihB</fullName>
        <ecNumber evidence="4">3.2.2.8</ecNumber>
    </submittedName>
</protein>
<evidence type="ECO:0000256" key="2">
    <source>
        <dbReference type="ARBA" id="ARBA00023295"/>
    </source>
</evidence>
<dbReference type="InterPro" id="IPR001910">
    <property type="entry name" value="Inosine/uridine_hydrolase_dom"/>
</dbReference>
<accession>A0A1C6HKP7</accession>
<dbReference type="GO" id="GO:0008477">
    <property type="term" value="F:purine nucleosidase activity"/>
    <property type="evidence" value="ECO:0007669"/>
    <property type="project" value="TreeGrafter"/>
</dbReference>
<dbReference type="AlphaFoldDB" id="A0A1C6HKP7"/>
<name>A0A1C6HKP7_9FIRM</name>
<dbReference type="EMBL" id="FMHG01000001">
    <property type="protein sequence ID" value="SCJ57935.1"/>
    <property type="molecule type" value="Genomic_DNA"/>
</dbReference>
<keyword evidence="2 4" id="KW-0326">Glycosidase</keyword>
<evidence type="ECO:0000313" key="4">
    <source>
        <dbReference type="EMBL" id="SCJ57935.1"/>
    </source>
</evidence>
<dbReference type="InterPro" id="IPR036452">
    <property type="entry name" value="Ribo_hydro-like"/>
</dbReference>
<evidence type="ECO:0000259" key="3">
    <source>
        <dbReference type="Pfam" id="PF01156"/>
    </source>
</evidence>